<dbReference type="CDD" id="cd05351">
    <property type="entry name" value="XR_like_SDR_c"/>
    <property type="match status" value="1"/>
</dbReference>
<dbReference type="Pfam" id="PF00106">
    <property type="entry name" value="adh_short"/>
    <property type="match status" value="1"/>
</dbReference>
<dbReference type="PANTHER" id="PTHR44252">
    <property type="entry name" value="D-ERYTHRULOSE REDUCTASE"/>
    <property type="match status" value="1"/>
</dbReference>
<protein>
    <recommendedName>
        <fullName evidence="9">L-xylulose reductase</fullName>
    </recommendedName>
</protein>
<gene>
    <name evidence="7" type="ORF">QTO34_008644</name>
</gene>
<dbReference type="InterPro" id="IPR036291">
    <property type="entry name" value="NAD(P)-bd_dom_sf"/>
</dbReference>
<evidence type="ECO:0000256" key="3">
    <source>
        <dbReference type="ARBA" id="ARBA00022857"/>
    </source>
</evidence>
<keyword evidence="8" id="KW-1185">Reference proteome</keyword>
<keyword evidence="4" id="KW-0472">Membrane</keyword>
<dbReference type="Pfam" id="PF13561">
    <property type="entry name" value="adh_short_C2"/>
    <property type="match status" value="1"/>
</dbReference>
<evidence type="ECO:0000256" key="5">
    <source>
        <dbReference type="RuleBase" id="RU000363"/>
    </source>
</evidence>
<dbReference type="PANTHER" id="PTHR44252:SF2">
    <property type="entry name" value="L-XYLULOSE REDUCTASE"/>
    <property type="match status" value="1"/>
</dbReference>
<dbReference type="GO" id="GO:0004090">
    <property type="term" value="F:carbonyl reductase (NADPH) activity"/>
    <property type="evidence" value="ECO:0007669"/>
    <property type="project" value="TreeGrafter"/>
</dbReference>
<dbReference type="PRINTS" id="PR00080">
    <property type="entry name" value="SDRFAMILY"/>
</dbReference>
<dbReference type="GO" id="GO:0006006">
    <property type="term" value="P:glucose metabolic process"/>
    <property type="evidence" value="ECO:0007669"/>
    <property type="project" value="TreeGrafter"/>
</dbReference>
<dbReference type="SUPFAM" id="SSF51735">
    <property type="entry name" value="NAD(P)-binding Rossmann-fold domains"/>
    <property type="match status" value="1"/>
</dbReference>
<proteinExistence type="inferred from homology"/>
<evidence type="ECO:0000313" key="7">
    <source>
        <dbReference type="EMBL" id="KAK1330706.1"/>
    </source>
</evidence>
<organism evidence="7 8">
    <name type="scientific">Cnephaeus nilssonii</name>
    <name type="common">Northern bat</name>
    <name type="synonym">Eptesicus nilssonii</name>
    <dbReference type="NCBI Taxonomy" id="3371016"/>
    <lineage>
        <taxon>Eukaryota</taxon>
        <taxon>Metazoa</taxon>
        <taxon>Chordata</taxon>
        <taxon>Craniata</taxon>
        <taxon>Vertebrata</taxon>
        <taxon>Euteleostomi</taxon>
        <taxon>Mammalia</taxon>
        <taxon>Eutheria</taxon>
        <taxon>Laurasiatheria</taxon>
        <taxon>Chiroptera</taxon>
        <taxon>Yangochiroptera</taxon>
        <taxon>Vespertilionidae</taxon>
        <taxon>Cnephaeus</taxon>
    </lineage>
</organism>
<dbReference type="Proteomes" id="UP001177744">
    <property type="component" value="Unassembled WGS sequence"/>
</dbReference>
<dbReference type="GO" id="GO:0050038">
    <property type="term" value="F:L-xylulose reductase (NADPH) activity"/>
    <property type="evidence" value="ECO:0007669"/>
    <property type="project" value="TreeGrafter"/>
</dbReference>
<comment type="caution">
    <text evidence="7">The sequence shown here is derived from an EMBL/GenBank/DDBJ whole genome shotgun (WGS) entry which is preliminary data.</text>
</comment>
<sequence>MPWSSPQEEAGGTCRATSLPAGASPPGSLKTLSPGLAGPLPPAPAAPPPSGQSPRRSPAPRPRSRPALAPPGPALQPRALRSPPAVGNAMELGLAGRRALVTGAGKGIGRSTVRALHAAGVQVVAVSRTQGDLDSLARECPGVEPVCVDLGDWEATERALGGVGPVDLLVNNAAVALLQPFLEVTKEASPFDVNLRAVIQVSQIVARGLIARGAPGSIVNVSSQASQRALTNHGVYCECASCTPPHPQPAAGPHLQSLLTGATKGAMDMLTKVMALELGPHKIRVNTVNPTVVMTPMGKANWSDPLKAKTMLDRIPLGRFAEVQDVVDAILFLLSDCSSMTTGSAVPVDGGFLAT</sequence>
<evidence type="ECO:0008006" key="9">
    <source>
        <dbReference type="Google" id="ProtNLM"/>
    </source>
</evidence>
<name>A0AA40LER2_CNENI</name>
<dbReference type="AlphaFoldDB" id="A0AA40LER2"/>
<accession>A0AA40LER2</accession>
<evidence type="ECO:0000256" key="6">
    <source>
        <dbReference type="SAM" id="MobiDB-lite"/>
    </source>
</evidence>
<dbReference type="Gene3D" id="3.40.50.720">
    <property type="entry name" value="NAD(P)-binding Rossmann-like Domain"/>
    <property type="match status" value="1"/>
</dbReference>
<reference evidence="7" key="1">
    <citation type="submission" date="2023-06" db="EMBL/GenBank/DDBJ databases">
        <title>Reference genome for the Northern bat (Eptesicus nilssonii), a most northern bat species.</title>
        <authorList>
            <person name="Laine V.N."/>
            <person name="Pulliainen A.T."/>
            <person name="Lilley T.M."/>
        </authorList>
    </citation>
    <scope>NUCLEOTIDE SEQUENCE</scope>
    <source>
        <strain evidence="7">BLF_Eptnil</strain>
        <tissue evidence="7">Kidney</tissue>
    </source>
</reference>
<dbReference type="EMBL" id="JAULJE010000020">
    <property type="protein sequence ID" value="KAK1330706.1"/>
    <property type="molecule type" value="Genomic_DNA"/>
</dbReference>
<comment type="subcellular location">
    <subcellularLocation>
        <location evidence="1">Membrane</location>
    </subcellularLocation>
</comment>
<dbReference type="GO" id="GO:0005997">
    <property type="term" value="P:xylulose metabolic process"/>
    <property type="evidence" value="ECO:0007669"/>
    <property type="project" value="TreeGrafter"/>
</dbReference>
<dbReference type="InterPro" id="IPR002347">
    <property type="entry name" value="SDR_fam"/>
</dbReference>
<keyword evidence="3" id="KW-0521">NADP</keyword>
<evidence type="ECO:0000313" key="8">
    <source>
        <dbReference type="Proteomes" id="UP001177744"/>
    </source>
</evidence>
<feature type="compositionally biased region" description="Pro residues" evidence="6">
    <location>
        <begin position="39"/>
        <end position="61"/>
    </location>
</feature>
<comment type="similarity">
    <text evidence="2 5">Belongs to the short-chain dehydrogenases/reductases (SDR) family.</text>
</comment>
<dbReference type="PRINTS" id="PR00081">
    <property type="entry name" value="GDHRDH"/>
</dbReference>
<evidence type="ECO:0000256" key="1">
    <source>
        <dbReference type="ARBA" id="ARBA00004370"/>
    </source>
</evidence>
<evidence type="ECO:0000256" key="2">
    <source>
        <dbReference type="ARBA" id="ARBA00006484"/>
    </source>
</evidence>
<dbReference type="GO" id="GO:0016020">
    <property type="term" value="C:membrane"/>
    <property type="evidence" value="ECO:0007669"/>
    <property type="project" value="UniProtKB-SubCell"/>
</dbReference>
<feature type="region of interest" description="Disordered" evidence="6">
    <location>
        <begin position="1"/>
        <end position="84"/>
    </location>
</feature>
<dbReference type="InterPro" id="IPR051737">
    <property type="entry name" value="L-xylulose/Carbonyl_redctase"/>
</dbReference>
<evidence type="ECO:0000256" key="4">
    <source>
        <dbReference type="ARBA" id="ARBA00023136"/>
    </source>
</evidence>